<proteinExistence type="predicted"/>
<dbReference type="Proteomes" id="UP000266841">
    <property type="component" value="Unassembled WGS sequence"/>
</dbReference>
<comment type="subcellular location">
    <subcellularLocation>
        <location evidence="1">Nucleus</location>
    </subcellularLocation>
</comment>
<name>K0R0Q5_THAOC</name>
<feature type="domain" description="RED-like N-terminal" evidence="4">
    <location>
        <begin position="84"/>
        <end position="209"/>
    </location>
</feature>
<organism evidence="5 6">
    <name type="scientific">Thalassiosira oceanica</name>
    <name type="common">Marine diatom</name>
    <dbReference type="NCBI Taxonomy" id="159749"/>
    <lineage>
        <taxon>Eukaryota</taxon>
        <taxon>Sar</taxon>
        <taxon>Stramenopiles</taxon>
        <taxon>Ochrophyta</taxon>
        <taxon>Bacillariophyta</taxon>
        <taxon>Coscinodiscophyceae</taxon>
        <taxon>Thalassiosirophycidae</taxon>
        <taxon>Thalassiosirales</taxon>
        <taxon>Thalassiosiraceae</taxon>
        <taxon>Thalassiosira</taxon>
    </lineage>
</organism>
<feature type="compositionally biased region" description="Basic and acidic residues" evidence="3">
    <location>
        <begin position="63"/>
        <end position="72"/>
    </location>
</feature>
<dbReference type="EMBL" id="AGNL01048661">
    <property type="protein sequence ID" value="EJK45245.1"/>
    <property type="molecule type" value="Genomic_DNA"/>
</dbReference>
<dbReference type="GO" id="GO:0005634">
    <property type="term" value="C:nucleus"/>
    <property type="evidence" value="ECO:0007669"/>
    <property type="project" value="UniProtKB-SubCell"/>
</dbReference>
<dbReference type="OMA" id="GNDEREM"/>
<feature type="region of interest" description="Disordered" evidence="3">
    <location>
        <begin position="311"/>
        <end position="399"/>
    </location>
</feature>
<dbReference type="AlphaFoldDB" id="K0R0Q5"/>
<evidence type="ECO:0000313" key="6">
    <source>
        <dbReference type="Proteomes" id="UP000266841"/>
    </source>
</evidence>
<feature type="compositionally biased region" description="Basic and acidic residues" evidence="3">
    <location>
        <begin position="1"/>
        <end position="11"/>
    </location>
</feature>
<feature type="compositionally biased region" description="Basic and acidic residues" evidence="3">
    <location>
        <begin position="168"/>
        <end position="195"/>
    </location>
</feature>
<feature type="compositionally biased region" description="Basic and acidic residues" evidence="3">
    <location>
        <begin position="339"/>
        <end position="361"/>
    </location>
</feature>
<evidence type="ECO:0000256" key="2">
    <source>
        <dbReference type="ARBA" id="ARBA00023242"/>
    </source>
</evidence>
<keyword evidence="6" id="KW-1185">Reference proteome</keyword>
<feature type="compositionally biased region" description="Basic and acidic residues" evidence="3">
    <location>
        <begin position="19"/>
        <end position="32"/>
    </location>
</feature>
<comment type="caution">
    <text evidence="5">The sequence shown here is derived from an EMBL/GenBank/DDBJ whole genome shotgun (WGS) entry which is preliminary data.</text>
</comment>
<sequence>MDNESFRKLYASDKPASTGDKEKTTKEIAREAVEEEFTNKRRRGRFDRQGYGSDSGGSSDEDDTRRHKQKDEPPEENPDEPGGRKRRKTEEYRDRARERREGKGGDYEHLNISLTQNAAELDEEGRRKQAELSRYLGGDEAHTHLVKGLDKALAEKVRRELNGTKDEDLDKLLEDGSRRNRPESERRARAPRTELGRSMQKYLARKEEAAKESRPLAGGILHQQYTTNQSVRASIRRSILTFSLDADVRKFNKAWEAPKAVVQSSFSVSGGPSLQATDINMKPLNKHLIATIGNKLRGAGDKSLPCYAKKEEKIKDDNGSDSSDDDDIFSDDGSLPSASKKDEGRQEPPTKKDDPQKKGSIFDHLLPESSTATQKLSLAKHTPHDSSNKKRVINRDVFGAGEERSNVMVDKRRGPKTAKSDGVSLSAYVSGYGEELDTDFAGMNDAEKKTRSRRGGRR</sequence>
<evidence type="ECO:0000256" key="1">
    <source>
        <dbReference type="ARBA" id="ARBA00004123"/>
    </source>
</evidence>
<reference evidence="5 6" key="1">
    <citation type="journal article" date="2012" name="Genome Biol.">
        <title>Genome and low-iron response of an oceanic diatom adapted to chronic iron limitation.</title>
        <authorList>
            <person name="Lommer M."/>
            <person name="Specht M."/>
            <person name="Roy A.S."/>
            <person name="Kraemer L."/>
            <person name="Andreson R."/>
            <person name="Gutowska M.A."/>
            <person name="Wolf J."/>
            <person name="Bergner S.V."/>
            <person name="Schilhabel M.B."/>
            <person name="Klostermeier U.C."/>
            <person name="Beiko R.G."/>
            <person name="Rosenstiel P."/>
            <person name="Hippler M."/>
            <person name="Laroche J."/>
        </authorList>
    </citation>
    <scope>NUCLEOTIDE SEQUENCE [LARGE SCALE GENOMIC DNA]</scope>
    <source>
        <strain evidence="5 6">CCMP1005</strain>
    </source>
</reference>
<gene>
    <name evidence="5" type="ORF">THAOC_36148</name>
</gene>
<dbReference type="PANTHER" id="PTHR12765">
    <property type="entry name" value="RED PROTEIN IK FACTOR CYTOKINE IK"/>
    <property type="match status" value="1"/>
</dbReference>
<dbReference type="OrthoDB" id="49574at2759"/>
<evidence type="ECO:0000259" key="4">
    <source>
        <dbReference type="Pfam" id="PF07808"/>
    </source>
</evidence>
<accession>K0R0Q5</accession>
<dbReference type="Pfam" id="PF07808">
    <property type="entry name" value="RED_N"/>
    <property type="match status" value="1"/>
</dbReference>
<protein>
    <recommendedName>
        <fullName evidence="4">RED-like N-terminal domain-containing protein</fullName>
    </recommendedName>
</protein>
<keyword evidence="2" id="KW-0539">Nucleus</keyword>
<evidence type="ECO:0000256" key="3">
    <source>
        <dbReference type="SAM" id="MobiDB-lite"/>
    </source>
</evidence>
<dbReference type="eggNOG" id="KOG2498">
    <property type="taxonomic scope" value="Eukaryota"/>
</dbReference>
<dbReference type="InterPro" id="IPR012916">
    <property type="entry name" value="RED_N"/>
</dbReference>
<feature type="compositionally biased region" description="Basic and acidic residues" evidence="3">
    <location>
        <begin position="88"/>
        <end position="109"/>
    </location>
</feature>
<evidence type="ECO:0000313" key="5">
    <source>
        <dbReference type="EMBL" id="EJK45245.1"/>
    </source>
</evidence>
<dbReference type="InterPro" id="IPR039896">
    <property type="entry name" value="Red-like"/>
</dbReference>
<feature type="region of interest" description="Disordered" evidence="3">
    <location>
        <begin position="168"/>
        <end position="196"/>
    </location>
</feature>
<feature type="region of interest" description="Disordered" evidence="3">
    <location>
        <begin position="1"/>
        <end position="130"/>
    </location>
</feature>